<dbReference type="Proteomes" id="UP000285138">
    <property type="component" value="Unassembled WGS sequence"/>
</dbReference>
<dbReference type="FunFam" id="3.40.50.880:FF:000030">
    <property type="entry name" value="Gamma-glutamyl-gamma-aminobutyrate hydrolase PuuD"/>
    <property type="match status" value="1"/>
</dbReference>
<dbReference type="GO" id="GO:0005829">
    <property type="term" value="C:cytosol"/>
    <property type="evidence" value="ECO:0007669"/>
    <property type="project" value="TreeGrafter"/>
</dbReference>
<dbReference type="InterPro" id="IPR029062">
    <property type="entry name" value="Class_I_gatase-like"/>
</dbReference>
<dbReference type="Gene3D" id="3.40.50.880">
    <property type="match status" value="1"/>
</dbReference>
<dbReference type="PANTHER" id="PTHR43235:SF1">
    <property type="entry name" value="GLUTAMINE AMIDOTRANSFERASE PB2B2.05-RELATED"/>
    <property type="match status" value="1"/>
</dbReference>
<sequence length="236" mass="26162">MKKRPLIGITSCHDHETRVNRLALAYTRVLEEAGALPVIIPSLEEREAIKVIIDTFDGLVFSGGGDPDPFLWGEEPLPEQGEIEPWRDQMEILLVKEALEIGTPLLGICRGMQVMNLAAGGTLYQDLDRQKGGLIKHMQEAPRWYATHGVTLTPGSRINNIMGRGNLRVNSFHHQGIAQVAPGFLVSGRAPDEVIEVLEYREGGYALGVQWHPETMVKRDKKMGHLFADFVCACKG</sequence>
<protein>
    <submittedName>
        <fullName evidence="1">Gamma-glutamyl-gamma-aminobutyrate hydrolase family protein</fullName>
    </submittedName>
</protein>
<dbReference type="SUPFAM" id="SSF52317">
    <property type="entry name" value="Class I glutamine amidotransferase-like"/>
    <property type="match status" value="1"/>
</dbReference>
<name>A0A424YA53_9FIRM</name>
<dbReference type="CDD" id="cd01745">
    <property type="entry name" value="GATase1_2"/>
    <property type="match status" value="1"/>
</dbReference>
<gene>
    <name evidence="1" type="ORF">D5R97_09400</name>
</gene>
<dbReference type="InterPro" id="IPR044668">
    <property type="entry name" value="PuuD-like"/>
</dbReference>
<keyword evidence="1" id="KW-0378">Hydrolase</keyword>
<dbReference type="PANTHER" id="PTHR43235">
    <property type="entry name" value="GLUTAMINE AMIDOTRANSFERASE PB2B2.05-RELATED"/>
    <property type="match status" value="1"/>
</dbReference>
<organism evidence="1 2">
    <name type="scientific">Candidatus Syntrophonatronum acetioxidans</name>
    <dbReference type="NCBI Taxonomy" id="1795816"/>
    <lineage>
        <taxon>Bacteria</taxon>
        <taxon>Bacillati</taxon>
        <taxon>Bacillota</taxon>
        <taxon>Clostridia</taxon>
        <taxon>Eubacteriales</taxon>
        <taxon>Syntrophomonadaceae</taxon>
        <taxon>Candidatus Syntrophonatronum</taxon>
    </lineage>
</organism>
<comment type="caution">
    <text evidence="1">The sequence shown here is derived from an EMBL/GenBank/DDBJ whole genome shotgun (WGS) entry which is preliminary data.</text>
</comment>
<dbReference type="GO" id="GO:0033969">
    <property type="term" value="F:gamma-glutamyl-gamma-aminobutyrate hydrolase activity"/>
    <property type="evidence" value="ECO:0007669"/>
    <property type="project" value="TreeGrafter"/>
</dbReference>
<dbReference type="AlphaFoldDB" id="A0A424YA53"/>
<evidence type="ECO:0000313" key="1">
    <source>
        <dbReference type="EMBL" id="RQD73374.1"/>
    </source>
</evidence>
<dbReference type="EMBL" id="QZAA01000258">
    <property type="protein sequence ID" value="RQD73374.1"/>
    <property type="molecule type" value="Genomic_DNA"/>
</dbReference>
<dbReference type="Pfam" id="PF07722">
    <property type="entry name" value="Peptidase_C26"/>
    <property type="match status" value="1"/>
</dbReference>
<dbReference type="InterPro" id="IPR011697">
    <property type="entry name" value="Peptidase_C26"/>
</dbReference>
<evidence type="ECO:0000313" key="2">
    <source>
        <dbReference type="Proteomes" id="UP000285138"/>
    </source>
</evidence>
<accession>A0A424YA53</accession>
<proteinExistence type="predicted"/>
<dbReference type="PROSITE" id="PS51273">
    <property type="entry name" value="GATASE_TYPE_1"/>
    <property type="match status" value="1"/>
</dbReference>
<reference evidence="1 2" key="1">
    <citation type="submission" date="2018-08" db="EMBL/GenBank/DDBJ databases">
        <title>The metabolism and importance of syntrophic acetate oxidation coupled to methane or sulfide production in haloalkaline environments.</title>
        <authorList>
            <person name="Timmers P.H.A."/>
            <person name="Vavourakis C.D."/>
            <person name="Sorokin D.Y."/>
            <person name="Sinninghe Damste J.S."/>
            <person name="Muyzer G."/>
            <person name="Stams A.J.M."/>
            <person name="Plugge C.M."/>
        </authorList>
    </citation>
    <scope>NUCLEOTIDE SEQUENCE [LARGE SCALE GENOMIC DNA]</scope>
    <source>
        <strain evidence="1">MSAO_Bac1</strain>
    </source>
</reference>
<dbReference type="GO" id="GO:0006598">
    <property type="term" value="P:polyamine catabolic process"/>
    <property type="evidence" value="ECO:0007669"/>
    <property type="project" value="TreeGrafter"/>
</dbReference>